<sequence>MKKTFILILLLNLCVQFYAQNKLSSKDSIDTFYNQLFKNLKTSYLYKNDVNWKGVITETNQNLSKYDNFNSSLSEIEPLFNKIGATHCNIYYKDKVYSSSIKSINEKLSDEWEKAYASKPSFKTKIINNEFGYILIPKIIFSDISEKNVHRIAQPLYDEIADLKSKNNLKGWIIDLRFNTGGNSWPMLLALYDFLGNNDINGSLNIDKKQINKIKLDKGVYYNNSKKVSYITPHGQLLDQAKVAVITSAATGSSGEIVALSFKGRANTIFIGQETFGATTGNIKSSLPFGSYMALTTSYDCDRNGNYYKTISPDIVILKEDNFENLLLDKNIQEAIKYITRV</sequence>
<dbReference type="GO" id="GO:0006508">
    <property type="term" value="P:proteolysis"/>
    <property type="evidence" value="ECO:0007669"/>
    <property type="project" value="InterPro"/>
</dbReference>
<dbReference type="PANTHER" id="PTHR11261">
    <property type="entry name" value="INTERPHOTORECEPTOR RETINOID-BINDING PROTEIN"/>
    <property type="match status" value="1"/>
</dbReference>
<keyword evidence="4" id="KW-1185">Reference proteome</keyword>
<feature type="chain" id="PRO_5032319301" evidence="1">
    <location>
        <begin position="20"/>
        <end position="342"/>
    </location>
</feature>
<proteinExistence type="predicted"/>
<dbReference type="RefSeq" id="WP_034868332.1">
    <property type="nucleotide sequence ID" value="NZ_CBCSDR010000001.1"/>
</dbReference>
<dbReference type="Gene3D" id="3.90.226.10">
    <property type="entry name" value="2-enoyl-CoA Hydratase, Chain A, domain 1"/>
    <property type="match status" value="1"/>
</dbReference>
<reference evidence="3 4" key="1">
    <citation type="submission" date="2020-12" db="EMBL/GenBank/DDBJ databases">
        <title>FDA dAtabase for Regulatory Grade micrObial Sequences (FDA-ARGOS): Supporting development and validation of Infectious Disease Dx tests.</title>
        <authorList>
            <person name="Kerrigan L."/>
            <person name="Long C."/>
            <person name="Tallon L."/>
            <person name="Sadzewicz L."/>
            <person name="Zhao X."/>
            <person name="Boylan J."/>
            <person name="Ott S."/>
            <person name="Bowen H."/>
            <person name="Vavikolanu K."/>
            <person name="Mehta A."/>
            <person name="Aluvathingal J."/>
            <person name="Nadendla S."/>
            <person name="Yan Y."/>
            <person name="Sichtig H."/>
        </authorList>
    </citation>
    <scope>NUCLEOTIDE SEQUENCE [LARGE SCALE GENOMIC DNA]</scope>
    <source>
        <strain evidence="3 4">FDAARGOS_1031</strain>
    </source>
</reference>
<gene>
    <name evidence="3" type="ORF">I6H88_18275</name>
</gene>
<dbReference type="InterPro" id="IPR005151">
    <property type="entry name" value="Tail-specific_protease"/>
</dbReference>
<feature type="signal peptide" evidence="1">
    <location>
        <begin position="1"/>
        <end position="19"/>
    </location>
</feature>
<evidence type="ECO:0000313" key="4">
    <source>
        <dbReference type="Proteomes" id="UP000595426"/>
    </source>
</evidence>
<evidence type="ECO:0000256" key="1">
    <source>
        <dbReference type="SAM" id="SignalP"/>
    </source>
</evidence>
<protein>
    <submittedName>
        <fullName evidence="3">S41 family peptidase</fullName>
    </submittedName>
</protein>
<dbReference type="GO" id="GO:0008236">
    <property type="term" value="F:serine-type peptidase activity"/>
    <property type="evidence" value="ECO:0007669"/>
    <property type="project" value="InterPro"/>
</dbReference>
<dbReference type="PANTHER" id="PTHR11261:SF3">
    <property type="entry name" value="RETINOL-BINDING PROTEIN 3"/>
    <property type="match status" value="1"/>
</dbReference>
<dbReference type="GeneID" id="93132758"/>
<dbReference type="AlphaFoldDB" id="A0A7T7UY47"/>
<evidence type="ECO:0000313" key="3">
    <source>
        <dbReference type="EMBL" id="QQN58355.1"/>
    </source>
</evidence>
<keyword evidence="1" id="KW-0732">Signal</keyword>
<dbReference type="CDD" id="cd06567">
    <property type="entry name" value="Peptidase_S41"/>
    <property type="match status" value="1"/>
</dbReference>
<evidence type="ECO:0000259" key="2">
    <source>
        <dbReference type="SMART" id="SM00245"/>
    </source>
</evidence>
<dbReference type="SUPFAM" id="SSF52096">
    <property type="entry name" value="ClpP/crotonase"/>
    <property type="match status" value="1"/>
</dbReference>
<dbReference type="OrthoDB" id="7314861at2"/>
<dbReference type="Pfam" id="PF03572">
    <property type="entry name" value="Peptidase_S41"/>
    <property type="match status" value="1"/>
</dbReference>
<name>A0A7T7UY47_9FLAO</name>
<dbReference type="EMBL" id="CP067018">
    <property type="protein sequence ID" value="QQN58355.1"/>
    <property type="molecule type" value="Genomic_DNA"/>
</dbReference>
<dbReference type="InterPro" id="IPR029045">
    <property type="entry name" value="ClpP/crotonase-like_dom_sf"/>
</dbReference>
<dbReference type="SMART" id="SM00245">
    <property type="entry name" value="TSPc"/>
    <property type="match status" value="1"/>
</dbReference>
<dbReference type="KEGG" id="egm:AYC65_07575"/>
<feature type="domain" description="Tail specific protease" evidence="2">
    <location>
        <begin position="101"/>
        <end position="318"/>
    </location>
</feature>
<dbReference type="Proteomes" id="UP000595426">
    <property type="component" value="Chromosome"/>
</dbReference>
<accession>A0A7T7UY47</accession>
<organism evidence="3 4">
    <name type="scientific">Elizabethkingia bruuniana</name>
    <dbReference type="NCBI Taxonomy" id="1756149"/>
    <lineage>
        <taxon>Bacteria</taxon>
        <taxon>Pseudomonadati</taxon>
        <taxon>Bacteroidota</taxon>
        <taxon>Flavobacteriia</taxon>
        <taxon>Flavobacteriales</taxon>
        <taxon>Weeksellaceae</taxon>
        <taxon>Elizabethkingia</taxon>
    </lineage>
</organism>